<dbReference type="NCBIfam" id="TIGR03512">
    <property type="entry name" value="GldD_lipo"/>
    <property type="match status" value="1"/>
</dbReference>
<evidence type="ECO:0000313" key="1">
    <source>
        <dbReference type="EMBL" id="SOS75862.1"/>
    </source>
</evidence>
<dbReference type="AlphaFoldDB" id="A0A2H1YK39"/>
<name>A0A2H1YK39_9FLAO</name>
<dbReference type="GeneID" id="86943726"/>
<gene>
    <name evidence="1" type="ORF">TNO020_70171</name>
</gene>
<dbReference type="InterPro" id="IPR019850">
    <property type="entry name" value="GldD-like"/>
</dbReference>
<keyword evidence="2" id="KW-1185">Reference proteome</keyword>
<dbReference type="Pfam" id="PF25593">
    <property type="entry name" value="GldD_lipo"/>
    <property type="match status" value="1"/>
</dbReference>
<sequence>MFKFLGFLFLLICSSCGEESLPKPKAYLRLEYPELGYRALNQSNQSNELNKNMPYNFEVSKNARIKKMPKNWLKIEYPTLKASIDITYRPITNNLRELLMEAEKLVLEHTVKADHISWRDYAHTDKKVYGKMCEISGNAASQIQFHVTDSTHHFLKGSLFFYTKPNYDSILPAVAYIKKDMIHLLETLKWEK</sequence>
<dbReference type="Proteomes" id="UP000234211">
    <property type="component" value="Unassembled WGS sequence"/>
</dbReference>
<organism evidence="1 2">
    <name type="scientific">Tenacibaculum piscium</name>
    <dbReference type="NCBI Taxonomy" id="1458515"/>
    <lineage>
        <taxon>Bacteria</taxon>
        <taxon>Pseudomonadati</taxon>
        <taxon>Bacteroidota</taxon>
        <taxon>Flavobacteriia</taxon>
        <taxon>Flavobacteriales</taxon>
        <taxon>Flavobacteriaceae</taxon>
        <taxon>Tenacibaculum</taxon>
    </lineage>
</organism>
<evidence type="ECO:0000313" key="2">
    <source>
        <dbReference type="Proteomes" id="UP000234211"/>
    </source>
</evidence>
<dbReference type="OrthoDB" id="679501at2"/>
<dbReference type="RefSeq" id="WP_101918487.1">
    <property type="nucleotide sequence ID" value="NZ_JAFMUR010000002.1"/>
</dbReference>
<reference evidence="2" key="1">
    <citation type="submission" date="2017-11" db="EMBL/GenBank/DDBJ databases">
        <authorList>
            <person name="Duchaud E."/>
        </authorList>
    </citation>
    <scope>NUCLEOTIDE SEQUENCE [LARGE SCALE GENOMIC DNA]</scope>
    <source>
        <strain evidence="2">Tenacibaculum sp. TNO020</strain>
    </source>
</reference>
<accession>A0A2H1YK39</accession>
<proteinExistence type="predicted"/>
<keyword evidence="1" id="KW-0449">Lipoprotein</keyword>
<protein>
    <submittedName>
        <fullName evidence="1">Gliding motility lipoprotein GldD</fullName>
    </submittedName>
</protein>
<dbReference type="EMBL" id="OENF01000042">
    <property type="protein sequence ID" value="SOS75862.1"/>
    <property type="molecule type" value="Genomic_DNA"/>
</dbReference>